<evidence type="ECO:0000313" key="1">
    <source>
        <dbReference type="EMBL" id="CAG8833181.1"/>
    </source>
</evidence>
<gene>
    <name evidence="1" type="ORF">GMARGA_LOCUS31422</name>
</gene>
<dbReference type="Proteomes" id="UP000789901">
    <property type="component" value="Unassembled WGS sequence"/>
</dbReference>
<dbReference type="EMBL" id="CAJVQB010046852">
    <property type="protein sequence ID" value="CAG8833181.1"/>
    <property type="molecule type" value="Genomic_DNA"/>
</dbReference>
<comment type="caution">
    <text evidence="1">The sequence shown here is derived from an EMBL/GenBank/DDBJ whole genome shotgun (WGS) entry which is preliminary data.</text>
</comment>
<keyword evidence="2" id="KW-1185">Reference proteome</keyword>
<feature type="non-terminal residue" evidence="1">
    <location>
        <position position="1"/>
    </location>
</feature>
<accession>A0ABN7WJ24</accession>
<proteinExistence type="predicted"/>
<sequence>AKAGQIRRNLSFYGKVIVKEFLVSKRSKAIFKRAWPKNDRREEFVENSWRIYYKNGKMVLMPEQFISHQIEIGINEAQTVFTL</sequence>
<reference evidence="1 2" key="1">
    <citation type="submission" date="2021-06" db="EMBL/GenBank/DDBJ databases">
        <authorList>
            <person name="Kallberg Y."/>
            <person name="Tangrot J."/>
            <person name="Rosling A."/>
        </authorList>
    </citation>
    <scope>NUCLEOTIDE SEQUENCE [LARGE SCALE GENOMIC DNA]</scope>
    <source>
        <strain evidence="1 2">120-4 pot B 10/14</strain>
    </source>
</reference>
<name>A0ABN7WJ24_GIGMA</name>
<protein>
    <submittedName>
        <fullName evidence="1">2317_t:CDS:1</fullName>
    </submittedName>
</protein>
<feature type="non-terminal residue" evidence="1">
    <location>
        <position position="83"/>
    </location>
</feature>
<organism evidence="1 2">
    <name type="scientific">Gigaspora margarita</name>
    <dbReference type="NCBI Taxonomy" id="4874"/>
    <lineage>
        <taxon>Eukaryota</taxon>
        <taxon>Fungi</taxon>
        <taxon>Fungi incertae sedis</taxon>
        <taxon>Mucoromycota</taxon>
        <taxon>Glomeromycotina</taxon>
        <taxon>Glomeromycetes</taxon>
        <taxon>Diversisporales</taxon>
        <taxon>Gigasporaceae</taxon>
        <taxon>Gigaspora</taxon>
    </lineage>
</organism>
<evidence type="ECO:0000313" key="2">
    <source>
        <dbReference type="Proteomes" id="UP000789901"/>
    </source>
</evidence>